<keyword evidence="2" id="KW-1185">Reference proteome</keyword>
<gene>
    <name evidence="1" type="ORF">GCM10008986_21210</name>
</gene>
<evidence type="ECO:0000313" key="2">
    <source>
        <dbReference type="Proteomes" id="UP001500880"/>
    </source>
</evidence>
<comment type="caution">
    <text evidence="1">The sequence shown here is derived from an EMBL/GenBank/DDBJ whole genome shotgun (WGS) entry which is preliminary data.</text>
</comment>
<dbReference type="EMBL" id="BAAADO010000004">
    <property type="protein sequence ID" value="GAA0494387.1"/>
    <property type="molecule type" value="Genomic_DNA"/>
</dbReference>
<protein>
    <submittedName>
        <fullName evidence="1">Uncharacterized protein</fullName>
    </submittedName>
</protein>
<accession>A0ABN1BBV6</accession>
<proteinExistence type="predicted"/>
<organism evidence="1 2">
    <name type="scientific">Salinibacillus aidingensis</name>
    <dbReference type="NCBI Taxonomy" id="237684"/>
    <lineage>
        <taxon>Bacteria</taxon>
        <taxon>Bacillati</taxon>
        <taxon>Bacillota</taxon>
        <taxon>Bacilli</taxon>
        <taxon>Bacillales</taxon>
        <taxon>Bacillaceae</taxon>
        <taxon>Salinibacillus</taxon>
    </lineage>
</organism>
<dbReference type="Proteomes" id="UP001500880">
    <property type="component" value="Unassembled WGS sequence"/>
</dbReference>
<sequence>MRKSSFNLPEGTKWTNVDEVYMKNIDKPYTDTEKMRQKLPDSAA</sequence>
<evidence type="ECO:0000313" key="1">
    <source>
        <dbReference type="EMBL" id="GAA0494387.1"/>
    </source>
</evidence>
<reference evidence="1 2" key="1">
    <citation type="journal article" date="2019" name="Int. J. Syst. Evol. Microbiol.">
        <title>The Global Catalogue of Microorganisms (GCM) 10K type strain sequencing project: providing services to taxonomists for standard genome sequencing and annotation.</title>
        <authorList>
            <consortium name="The Broad Institute Genomics Platform"/>
            <consortium name="The Broad Institute Genome Sequencing Center for Infectious Disease"/>
            <person name="Wu L."/>
            <person name="Ma J."/>
        </authorList>
    </citation>
    <scope>NUCLEOTIDE SEQUENCE [LARGE SCALE GENOMIC DNA]</scope>
    <source>
        <strain evidence="1 2">JCM 12389</strain>
    </source>
</reference>
<name>A0ABN1BBV6_9BACI</name>